<organism evidence="3 4">
    <name type="scientific">Corynebacterium mustelae</name>
    <dbReference type="NCBI Taxonomy" id="571915"/>
    <lineage>
        <taxon>Bacteria</taxon>
        <taxon>Bacillati</taxon>
        <taxon>Actinomycetota</taxon>
        <taxon>Actinomycetes</taxon>
        <taxon>Mycobacteriales</taxon>
        <taxon>Corynebacteriaceae</taxon>
        <taxon>Corynebacterium</taxon>
    </lineage>
</organism>
<dbReference type="KEGG" id="cmv:CMUST_06515"/>
<sequence>MGTVVSLFAITVRFCNCGLRLAVVVAEALPWATMGRKRGKQQHSASKSRRETTGTQPCAGIYETSTGTVELRPDAYRSGAWEILVNGVPSSHISDNPAQLDYEYMRWISIGVSAFIDNNLDPDRLRITHLGGGACTLAWHFADRYPSSRNTVVEIDAKLATLVRDWFPIPAAPRVKIRVGDARTVLESVQPNSRDVIIRDVFSGAITPHSLTTIQFARMAARALAANGLYVANCGDHKELTVARSELMTLAKVFPHVAAIADPPMFKGRRYGNIILLASTLPLPTSGDAMAAALTRQLLGGAVPAQYKDEAEVREFMQGGTVLVDV</sequence>
<dbReference type="AlphaFoldDB" id="A0A0G3H1G7"/>
<evidence type="ECO:0000256" key="2">
    <source>
        <dbReference type="SAM" id="MobiDB-lite"/>
    </source>
</evidence>
<gene>
    <name evidence="3" type="ORF">CMUST_06515</name>
</gene>
<feature type="region of interest" description="Disordered" evidence="2">
    <location>
        <begin position="37"/>
        <end position="61"/>
    </location>
</feature>
<evidence type="ECO:0000313" key="3">
    <source>
        <dbReference type="EMBL" id="AKK05638.1"/>
    </source>
</evidence>
<dbReference type="EMBL" id="CP011542">
    <property type="protein sequence ID" value="AKK05638.1"/>
    <property type="molecule type" value="Genomic_DNA"/>
</dbReference>
<dbReference type="SUPFAM" id="SSF53335">
    <property type="entry name" value="S-adenosyl-L-methionine-dependent methyltransferases"/>
    <property type="match status" value="1"/>
</dbReference>
<reference evidence="3 4" key="1">
    <citation type="journal article" date="2015" name="Genome Announc.">
        <title>Complete Genome Sequence of the Type Strain Corynebacterium mustelae DSM 45274, Isolated from Various Tissues of a Male Ferret with Lethal Sepsis.</title>
        <authorList>
            <person name="Ruckert C."/>
            <person name="Eimer J."/>
            <person name="Winkler A."/>
            <person name="Tauch A."/>
        </authorList>
    </citation>
    <scope>NUCLEOTIDE SEQUENCE [LARGE SCALE GENOMIC DNA]</scope>
    <source>
        <strain evidence="3 4">DSM 45274</strain>
    </source>
</reference>
<name>A0A0G3H1G7_9CORY</name>
<accession>A0A0G3H1G7</accession>
<keyword evidence="1" id="KW-0620">Polyamine biosynthesis</keyword>
<dbReference type="STRING" id="571915.CMUST_06515"/>
<dbReference type="InterPro" id="IPR029063">
    <property type="entry name" value="SAM-dependent_MTases_sf"/>
</dbReference>
<protein>
    <submittedName>
        <fullName evidence="3">Spermidine synthase</fullName>
    </submittedName>
</protein>
<evidence type="ECO:0000313" key="4">
    <source>
        <dbReference type="Proteomes" id="UP000035199"/>
    </source>
</evidence>
<dbReference type="Gene3D" id="3.40.50.150">
    <property type="entry name" value="Vaccinia Virus protein VP39"/>
    <property type="match status" value="1"/>
</dbReference>
<dbReference type="PANTHER" id="PTHR43317">
    <property type="entry name" value="THERMOSPERMINE SYNTHASE ACAULIS5"/>
    <property type="match status" value="1"/>
</dbReference>
<keyword evidence="4" id="KW-1185">Reference proteome</keyword>
<dbReference type="GO" id="GO:0006596">
    <property type="term" value="P:polyamine biosynthetic process"/>
    <property type="evidence" value="ECO:0007669"/>
    <property type="project" value="UniProtKB-KW"/>
</dbReference>
<evidence type="ECO:0000256" key="1">
    <source>
        <dbReference type="ARBA" id="ARBA00023115"/>
    </source>
</evidence>
<dbReference type="Proteomes" id="UP000035199">
    <property type="component" value="Chromosome"/>
</dbReference>
<dbReference type="PATRIC" id="fig|571915.4.peg.1385"/>
<dbReference type="NCBIfam" id="NF037959">
    <property type="entry name" value="MFS_SpdSyn"/>
    <property type="match status" value="1"/>
</dbReference>
<reference evidence="4" key="2">
    <citation type="submission" date="2015-05" db="EMBL/GenBank/DDBJ databases">
        <title>Complete genome sequence of Corynebacterium mustelae DSM 45274, isolated from various tissues of a male ferret with lethal sepsis.</title>
        <authorList>
            <person name="Ruckert C."/>
            <person name="Albersmeier A."/>
            <person name="Winkler A."/>
            <person name="Tauch A."/>
        </authorList>
    </citation>
    <scope>NUCLEOTIDE SEQUENCE [LARGE SCALE GENOMIC DNA]</scope>
    <source>
        <strain evidence="4">DSM 45274</strain>
    </source>
</reference>
<proteinExistence type="predicted"/>
<dbReference type="PANTHER" id="PTHR43317:SF1">
    <property type="entry name" value="THERMOSPERMINE SYNTHASE ACAULIS5"/>
    <property type="match status" value="1"/>
</dbReference>
<dbReference type="Pfam" id="PF01564">
    <property type="entry name" value="Spermine_synth"/>
    <property type="match status" value="1"/>
</dbReference>